<evidence type="ECO:0000256" key="7">
    <source>
        <dbReference type="ARBA" id="ARBA00047942"/>
    </source>
</evidence>
<gene>
    <name evidence="9" type="ORF">AUJ66_02245</name>
</gene>
<dbReference type="PANTHER" id="PTHR42933">
    <property type="entry name" value="SLR6095 PROTEIN"/>
    <property type="match status" value="1"/>
</dbReference>
<evidence type="ECO:0000256" key="1">
    <source>
        <dbReference type="ARBA" id="ARBA00011900"/>
    </source>
</evidence>
<sequence>MAVKKYKKVKENILIKPKGKKDRAWFTRDSATGELVKTRPFVRQAEKIDLELFPNKEIEKLRHSNRKNHNQYFTPEFAVEKAISLISETKIENIIDPAVGNGVFLRIASKKWKSAKLFGIDIDKEIVSILNKSNLPSSFICSADSLLHQAWQIPEIKKILLNGGFDLVVGNPPFSSWFNRIGSQEILSNYELAKNNGNLKRSQAIEILFLEIFIKIAKEGGFIAIVLPDGILSNPQYRYVREFILRKTKVLQIINLPRNIFEDTSAKTSILILQRMNMYNLKYYVGIYDLNKKGELNNKIKAKGEKLLNRMDYNFYYNFKKCSLRKLGNNGLVVRPLDNFIIYCKTGKTLYGKDRVFSGKGLHFLHTTNIADIGINYEKDKKFIQPNSKMDFKNAHTRIGDILIARVGNGCVGKCGIISSKKDMGIVSDCIFTLRINKLSPYFVSIFLKTKFGKEWFNAIKHGSAATSIAKNEILSIPIPLLPKNTQGAIEKQYKKIITNYHRNGNDKDLKIYQCFKKLIKNVEEKITNGKNIQ</sequence>
<evidence type="ECO:0000256" key="4">
    <source>
        <dbReference type="ARBA" id="ARBA00022691"/>
    </source>
</evidence>
<evidence type="ECO:0000256" key="6">
    <source>
        <dbReference type="ARBA" id="ARBA00023125"/>
    </source>
</evidence>
<comment type="catalytic activity">
    <reaction evidence="7">
        <text>a 2'-deoxyadenosine in DNA + S-adenosyl-L-methionine = an N(6)-methyl-2'-deoxyadenosine in DNA + S-adenosyl-L-homocysteine + H(+)</text>
        <dbReference type="Rhea" id="RHEA:15197"/>
        <dbReference type="Rhea" id="RHEA-COMP:12418"/>
        <dbReference type="Rhea" id="RHEA-COMP:12419"/>
        <dbReference type="ChEBI" id="CHEBI:15378"/>
        <dbReference type="ChEBI" id="CHEBI:57856"/>
        <dbReference type="ChEBI" id="CHEBI:59789"/>
        <dbReference type="ChEBI" id="CHEBI:90615"/>
        <dbReference type="ChEBI" id="CHEBI:90616"/>
        <dbReference type="EC" id="2.1.1.72"/>
    </reaction>
</comment>
<dbReference type="GO" id="GO:0008170">
    <property type="term" value="F:N-methyltransferase activity"/>
    <property type="evidence" value="ECO:0007669"/>
    <property type="project" value="InterPro"/>
</dbReference>
<keyword evidence="6" id="KW-0238">DNA-binding</keyword>
<dbReference type="EC" id="2.1.1.72" evidence="1"/>
<dbReference type="PROSITE" id="PS00092">
    <property type="entry name" value="N6_MTASE"/>
    <property type="match status" value="1"/>
</dbReference>
<feature type="domain" description="DNA methylase adenine-specific" evidence="8">
    <location>
        <begin position="62"/>
        <end position="299"/>
    </location>
</feature>
<dbReference type="InterPro" id="IPR044946">
    <property type="entry name" value="Restrct_endonuc_typeI_TRD_sf"/>
</dbReference>
<accession>A0A1J4SHP9</accession>
<comment type="caution">
    <text evidence="9">The sequence shown here is derived from an EMBL/GenBank/DDBJ whole genome shotgun (WGS) entry which is preliminary data.</text>
</comment>
<evidence type="ECO:0000313" key="9">
    <source>
        <dbReference type="EMBL" id="OIN97797.1"/>
    </source>
</evidence>
<dbReference type="GO" id="GO:0009007">
    <property type="term" value="F:site-specific DNA-methyltransferase (adenine-specific) activity"/>
    <property type="evidence" value="ECO:0007669"/>
    <property type="project" value="UniProtKB-EC"/>
</dbReference>
<dbReference type="AlphaFoldDB" id="A0A1J4SHP9"/>
<name>A0A1J4SHP9_9BACT</name>
<dbReference type="STRING" id="1817893.AUJ66_02245"/>
<dbReference type="Proteomes" id="UP000182278">
    <property type="component" value="Unassembled WGS sequence"/>
</dbReference>
<keyword evidence="3" id="KW-0808">Transferase</keyword>
<protein>
    <recommendedName>
        <fullName evidence="1">site-specific DNA-methyltransferase (adenine-specific)</fullName>
        <ecNumber evidence="1">2.1.1.72</ecNumber>
    </recommendedName>
</protein>
<dbReference type="PANTHER" id="PTHR42933:SF3">
    <property type="entry name" value="TYPE I RESTRICTION ENZYME MJAVIII METHYLASE SUBUNIT"/>
    <property type="match status" value="1"/>
</dbReference>
<keyword evidence="5" id="KW-0680">Restriction system</keyword>
<dbReference type="InterPro" id="IPR002052">
    <property type="entry name" value="DNA_methylase_N6_adenine_CS"/>
</dbReference>
<dbReference type="SUPFAM" id="SSF116734">
    <property type="entry name" value="DNA methylase specificity domain"/>
    <property type="match status" value="1"/>
</dbReference>
<proteinExistence type="predicted"/>
<dbReference type="GO" id="GO:0003677">
    <property type="term" value="F:DNA binding"/>
    <property type="evidence" value="ECO:0007669"/>
    <property type="project" value="UniProtKB-KW"/>
</dbReference>
<dbReference type="SUPFAM" id="SSF53335">
    <property type="entry name" value="S-adenosyl-L-methionine-dependent methyltransferases"/>
    <property type="match status" value="1"/>
</dbReference>
<reference evidence="9 10" key="1">
    <citation type="journal article" date="2016" name="Environ. Microbiol.">
        <title>Genomic resolution of a cold subsurface aquifer community provides metabolic insights for novel microbes adapted to high CO concentrations.</title>
        <authorList>
            <person name="Probst A.J."/>
            <person name="Castelle C.J."/>
            <person name="Singh A."/>
            <person name="Brown C.T."/>
            <person name="Anantharaman K."/>
            <person name="Sharon I."/>
            <person name="Hug L.A."/>
            <person name="Burstein D."/>
            <person name="Emerson J.B."/>
            <person name="Thomas B.C."/>
            <person name="Banfield J.F."/>
        </authorList>
    </citation>
    <scope>NUCLEOTIDE SEQUENCE [LARGE SCALE GENOMIC DNA]</scope>
    <source>
        <strain evidence="9">CG1_02_38_46</strain>
    </source>
</reference>
<dbReference type="InterPro" id="IPR029063">
    <property type="entry name" value="SAM-dependent_MTases_sf"/>
</dbReference>
<dbReference type="EMBL" id="MNUO01000034">
    <property type="protein sequence ID" value="OIN97797.1"/>
    <property type="molecule type" value="Genomic_DNA"/>
</dbReference>
<dbReference type="InterPro" id="IPR051537">
    <property type="entry name" value="DNA_Adenine_Mtase"/>
</dbReference>
<dbReference type="Gene3D" id="3.90.220.20">
    <property type="entry name" value="DNA methylase specificity domains"/>
    <property type="match status" value="1"/>
</dbReference>
<evidence type="ECO:0000256" key="5">
    <source>
        <dbReference type="ARBA" id="ARBA00022747"/>
    </source>
</evidence>
<dbReference type="PRINTS" id="PR00507">
    <property type="entry name" value="N12N6MTFRASE"/>
</dbReference>
<evidence type="ECO:0000259" key="8">
    <source>
        <dbReference type="Pfam" id="PF02384"/>
    </source>
</evidence>
<dbReference type="GO" id="GO:0032259">
    <property type="term" value="P:methylation"/>
    <property type="evidence" value="ECO:0007669"/>
    <property type="project" value="UniProtKB-KW"/>
</dbReference>
<dbReference type="Gene3D" id="3.40.50.150">
    <property type="entry name" value="Vaccinia Virus protein VP39"/>
    <property type="match status" value="1"/>
</dbReference>
<evidence type="ECO:0000256" key="3">
    <source>
        <dbReference type="ARBA" id="ARBA00022679"/>
    </source>
</evidence>
<evidence type="ECO:0000313" key="10">
    <source>
        <dbReference type="Proteomes" id="UP000182278"/>
    </source>
</evidence>
<evidence type="ECO:0000256" key="2">
    <source>
        <dbReference type="ARBA" id="ARBA00022603"/>
    </source>
</evidence>
<dbReference type="Pfam" id="PF02384">
    <property type="entry name" value="N6_Mtase"/>
    <property type="match status" value="1"/>
</dbReference>
<organism evidence="9 10">
    <name type="scientific">Candidatus Desantisbacteria bacterium CG1_02_38_46</name>
    <dbReference type="NCBI Taxonomy" id="1817893"/>
    <lineage>
        <taxon>Bacteria</taxon>
        <taxon>Candidatus Desantisiibacteriota</taxon>
    </lineage>
</organism>
<dbReference type="InterPro" id="IPR003356">
    <property type="entry name" value="DNA_methylase_A-5"/>
</dbReference>
<keyword evidence="2" id="KW-0489">Methyltransferase</keyword>
<keyword evidence="4" id="KW-0949">S-adenosyl-L-methionine</keyword>
<dbReference type="GO" id="GO:0009307">
    <property type="term" value="P:DNA restriction-modification system"/>
    <property type="evidence" value="ECO:0007669"/>
    <property type="project" value="UniProtKB-KW"/>
</dbReference>